<reference evidence="3" key="1">
    <citation type="submission" date="2018-04" db="EMBL/GenBank/DDBJ databases">
        <authorList>
            <person name="Lucker S."/>
            <person name="Sakoula D."/>
        </authorList>
    </citation>
    <scope>NUCLEOTIDE SEQUENCE [LARGE SCALE GENOMIC DNA]</scope>
</reference>
<evidence type="ECO:0000256" key="1">
    <source>
        <dbReference type="SAM" id="MobiDB-lite"/>
    </source>
</evidence>
<name>A0A330L051_9BACT</name>
<dbReference type="EMBL" id="OUNR01000001">
    <property type="protein sequence ID" value="SPP63171.1"/>
    <property type="molecule type" value="Genomic_DNA"/>
</dbReference>
<keyword evidence="3" id="KW-1185">Reference proteome</keyword>
<dbReference type="AlphaFoldDB" id="A0A330L051"/>
<dbReference type="InParanoid" id="A0A330L051"/>
<feature type="region of interest" description="Disordered" evidence="1">
    <location>
        <begin position="1"/>
        <end position="61"/>
    </location>
</feature>
<proteinExistence type="predicted"/>
<evidence type="ECO:0000313" key="2">
    <source>
        <dbReference type="EMBL" id="SPP63171.1"/>
    </source>
</evidence>
<sequence length="74" mass="7825">MRTNQTGRSWGALRSGSLERGGLPEAAEPEDSMPDTRRSAKPGPAEDNERDGCSESGMGTTTLLASLYEALSPL</sequence>
<gene>
    <name evidence="2" type="ORF">NITLEN_10257</name>
</gene>
<accession>A0A330L051</accession>
<evidence type="ECO:0000313" key="3">
    <source>
        <dbReference type="Proteomes" id="UP000248168"/>
    </source>
</evidence>
<protein>
    <submittedName>
        <fullName evidence="2">Uncharacterized protein</fullName>
    </submittedName>
</protein>
<dbReference type="Proteomes" id="UP000248168">
    <property type="component" value="Unassembled WGS sequence"/>
</dbReference>
<organism evidence="2 3">
    <name type="scientific">Nitrospira lenta</name>
    <dbReference type="NCBI Taxonomy" id="1436998"/>
    <lineage>
        <taxon>Bacteria</taxon>
        <taxon>Pseudomonadati</taxon>
        <taxon>Nitrospirota</taxon>
        <taxon>Nitrospiria</taxon>
        <taxon>Nitrospirales</taxon>
        <taxon>Nitrospiraceae</taxon>
        <taxon>Nitrospira</taxon>
    </lineage>
</organism>